<feature type="transmembrane region" description="Helical" evidence="1">
    <location>
        <begin position="183"/>
        <end position="208"/>
    </location>
</feature>
<reference evidence="2" key="1">
    <citation type="journal article" date="2022" name="ISME J.">
        <title>Identification of active gaseous-alkane degraders at natural gas seeps.</title>
        <authorList>
            <person name="Farhan Ul Haque M."/>
            <person name="Hernandez M."/>
            <person name="Crombie A.T."/>
            <person name="Murrell J.C."/>
        </authorList>
    </citation>
    <scope>NUCLEOTIDE SEQUENCE</scope>
    <source>
        <strain evidence="2">PC2</strain>
    </source>
</reference>
<protein>
    <recommendedName>
        <fullName evidence="4">DUF2232 domain-containing protein</fullName>
    </recommendedName>
</protein>
<sequence>MNDNNPPATWADRAVGVGAGLASALLFVVSSRGSSLAMALAYFSPLPMIIGGAGFSFPGALFGAAAGVALLAFAAQPPFALAFLFGFATPALVLAGLMQVRLRSRDPNPAAQRFVTPGEMLAAIVGLAILVAAFGVGSLLVHYHGFEPAMKAVMKHFAPALDEVVKGLAPVSDDFDAVAIKRLVIMSAPAGVAASQTLLLAANLWLAARTIEISGRLRRPWPDLPENVVLPRFVAPVFLIAAGLAFNGGFVAVFAGIVAAASGFGLALHGLAALHGLTRDVSLRSAWLAALYAAVVILEPWSVIVLAVFGLVESAFSLRARKARRMKTQG</sequence>
<evidence type="ECO:0000313" key="3">
    <source>
        <dbReference type="Proteomes" id="UP001139104"/>
    </source>
</evidence>
<feature type="transmembrane region" description="Helical" evidence="1">
    <location>
        <begin position="79"/>
        <end position="100"/>
    </location>
</feature>
<gene>
    <name evidence="2" type="ORF">K2U94_12445</name>
</gene>
<comment type="caution">
    <text evidence="2">The sequence shown here is derived from an EMBL/GenBank/DDBJ whole genome shotgun (WGS) entry which is preliminary data.</text>
</comment>
<keyword evidence="3" id="KW-1185">Reference proteome</keyword>
<evidence type="ECO:0008006" key="4">
    <source>
        <dbReference type="Google" id="ProtNLM"/>
    </source>
</evidence>
<organism evidence="2 3">
    <name type="scientific">Candidatus Rhodoblastus alkanivorans</name>
    <dbReference type="NCBI Taxonomy" id="2954117"/>
    <lineage>
        <taxon>Bacteria</taxon>
        <taxon>Pseudomonadati</taxon>
        <taxon>Pseudomonadota</taxon>
        <taxon>Alphaproteobacteria</taxon>
        <taxon>Hyphomicrobiales</taxon>
        <taxon>Rhodoblastaceae</taxon>
        <taxon>Rhodoblastus</taxon>
    </lineage>
</organism>
<feature type="transmembrane region" description="Helical" evidence="1">
    <location>
        <begin position="121"/>
        <end position="143"/>
    </location>
</feature>
<feature type="transmembrane region" description="Helical" evidence="1">
    <location>
        <begin position="286"/>
        <end position="312"/>
    </location>
</feature>
<keyword evidence="1" id="KW-1133">Transmembrane helix</keyword>
<proteinExistence type="predicted"/>
<evidence type="ECO:0000256" key="1">
    <source>
        <dbReference type="SAM" id="Phobius"/>
    </source>
</evidence>
<evidence type="ECO:0000313" key="2">
    <source>
        <dbReference type="EMBL" id="MCI4683565.1"/>
    </source>
</evidence>
<keyword evidence="1" id="KW-0472">Membrane</keyword>
<dbReference type="Proteomes" id="UP001139104">
    <property type="component" value="Unassembled WGS sequence"/>
</dbReference>
<keyword evidence="1" id="KW-0812">Transmembrane</keyword>
<dbReference type="EMBL" id="JAIVFP010000001">
    <property type="protein sequence ID" value="MCI4683565.1"/>
    <property type="molecule type" value="Genomic_DNA"/>
</dbReference>
<name>A0ABS9Z870_9HYPH</name>
<accession>A0ABS9Z870</accession>
<dbReference type="RefSeq" id="WP_243067511.1">
    <property type="nucleotide sequence ID" value="NZ_JAIVFP010000001.1"/>
</dbReference>